<evidence type="ECO:0000313" key="2">
    <source>
        <dbReference type="Proteomes" id="UP000244722"/>
    </source>
</evidence>
<dbReference type="Gene3D" id="3.40.50.150">
    <property type="entry name" value="Vaccinia Virus protein VP39"/>
    <property type="match status" value="1"/>
</dbReference>
<dbReference type="EMBL" id="NESQ01000001">
    <property type="protein sequence ID" value="PUU84399.1"/>
    <property type="molecule type" value="Genomic_DNA"/>
</dbReference>
<evidence type="ECO:0000313" key="1">
    <source>
        <dbReference type="EMBL" id="PUU84399.1"/>
    </source>
</evidence>
<dbReference type="OrthoDB" id="407325at2759"/>
<accession>A0A2T7A9J8</accession>
<dbReference type="GO" id="GO:0005829">
    <property type="term" value="C:cytosol"/>
    <property type="evidence" value="ECO:0007669"/>
    <property type="project" value="TreeGrafter"/>
</dbReference>
<protein>
    <submittedName>
        <fullName evidence="1">Putative methyltransferase-domain-containing protein</fullName>
    </submittedName>
</protein>
<dbReference type="GO" id="GO:0008757">
    <property type="term" value="F:S-adenosylmethionine-dependent methyltransferase activity"/>
    <property type="evidence" value="ECO:0007669"/>
    <property type="project" value="UniProtKB-ARBA"/>
</dbReference>
<sequence>MDLFGDNSDSEVEPLGAGLVEPAPILKPRIIETTFDGLLSSPIKLHEDLAKGCGGRIWPAGETLAKYLLRRYGGGSNELRGKRITELGAGGGLVGLAVAAGCDISESELYITDMEAMMEMMARNVALNKFEGKVKVQLLDW</sequence>
<name>A0A2T7A9J8_TUBBO</name>
<keyword evidence="2" id="KW-1185">Reference proteome</keyword>
<proteinExistence type="predicted"/>
<comment type="caution">
    <text evidence="1">The sequence shown here is derived from an EMBL/GenBank/DDBJ whole genome shotgun (WGS) entry which is preliminary data.</text>
</comment>
<dbReference type="SUPFAM" id="SSF53335">
    <property type="entry name" value="S-adenosyl-L-methionine-dependent methyltransferases"/>
    <property type="match status" value="1"/>
</dbReference>
<keyword evidence="1" id="KW-0489">Methyltransferase</keyword>
<dbReference type="GO" id="GO:0032259">
    <property type="term" value="P:methylation"/>
    <property type="evidence" value="ECO:0007669"/>
    <property type="project" value="UniProtKB-KW"/>
</dbReference>
<dbReference type="STRING" id="42251.A0A2T7A9J8"/>
<dbReference type="InterPro" id="IPR019410">
    <property type="entry name" value="Methyltransf_16"/>
</dbReference>
<dbReference type="PANTHER" id="PTHR14614">
    <property type="entry name" value="HEPATOCELLULAR CARCINOMA-ASSOCIATED ANTIGEN"/>
    <property type="match status" value="1"/>
</dbReference>
<dbReference type="AlphaFoldDB" id="A0A2T7A9J8"/>
<reference evidence="1 2" key="1">
    <citation type="submission" date="2017-04" db="EMBL/GenBank/DDBJ databases">
        <title>Draft genome sequence of Tuber borchii Vittad., a whitish edible truffle.</title>
        <authorList>
            <consortium name="DOE Joint Genome Institute"/>
            <person name="Murat C."/>
            <person name="Kuo A."/>
            <person name="Barry K.W."/>
            <person name="Clum A."/>
            <person name="Dockter R.B."/>
            <person name="Fauchery L."/>
            <person name="Iotti M."/>
            <person name="Kohler A."/>
            <person name="Labutti K."/>
            <person name="Lindquist E.A."/>
            <person name="Lipzen A."/>
            <person name="Ohm R.A."/>
            <person name="Wang M."/>
            <person name="Grigoriev I.V."/>
            <person name="Zambonelli A."/>
            <person name="Martin F.M."/>
        </authorList>
    </citation>
    <scope>NUCLEOTIDE SEQUENCE [LARGE SCALE GENOMIC DNA]</scope>
    <source>
        <strain evidence="1 2">Tbo3840</strain>
    </source>
</reference>
<keyword evidence="1" id="KW-0808">Transferase</keyword>
<dbReference type="Pfam" id="PF10294">
    <property type="entry name" value="Methyltransf_16"/>
    <property type="match status" value="1"/>
</dbReference>
<dbReference type="InterPro" id="IPR029063">
    <property type="entry name" value="SAM-dependent_MTases_sf"/>
</dbReference>
<organism evidence="1 2">
    <name type="scientific">Tuber borchii</name>
    <name type="common">White truffle</name>
    <dbReference type="NCBI Taxonomy" id="42251"/>
    <lineage>
        <taxon>Eukaryota</taxon>
        <taxon>Fungi</taxon>
        <taxon>Dikarya</taxon>
        <taxon>Ascomycota</taxon>
        <taxon>Pezizomycotina</taxon>
        <taxon>Pezizomycetes</taxon>
        <taxon>Pezizales</taxon>
        <taxon>Tuberaceae</taxon>
        <taxon>Tuber</taxon>
    </lineage>
</organism>
<dbReference type="Proteomes" id="UP000244722">
    <property type="component" value="Unassembled WGS sequence"/>
</dbReference>
<dbReference type="PANTHER" id="PTHR14614:SF152">
    <property type="entry name" value="PROTEIN-LYSINE N-METHYLTRANSFERASE EFM6"/>
    <property type="match status" value="1"/>
</dbReference>
<gene>
    <name evidence="1" type="ORF">B9Z19DRAFT_7024</name>
</gene>